<evidence type="ECO:0000313" key="1">
    <source>
        <dbReference type="EMBL" id="GKJ89963.1"/>
    </source>
</evidence>
<protein>
    <submittedName>
        <fullName evidence="1">Uncharacterized protein</fullName>
    </submittedName>
</protein>
<dbReference type="Proteomes" id="UP001060507">
    <property type="component" value="Unassembled WGS sequence"/>
</dbReference>
<organism evidence="1 2">
    <name type="scientific">Klebsiella variicola</name>
    <dbReference type="NCBI Taxonomy" id="244366"/>
    <lineage>
        <taxon>Bacteria</taxon>
        <taxon>Pseudomonadati</taxon>
        <taxon>Pseudomonadota</taxon>
        <taxon>Gammaproteobacteria</taxon>
        <taxon>Enterobacterales</taxon>
        <taxon>Enterobacteriaceae</taxon>
        <taxon>Klebsiella/Raoultella group</taxon>
        <taxon>Klebsiella</taxon>
        <taxon>Klebsiella pneumoniae complex</taxon>
    </lineage>
</organism>
<gene>
    <name evidence="1" type="ORF">NUKP37_15980</name>
</gene>
<dbReference type="AlphaFoldDB" id="A0A9P3P5B6"/>
<accession>A0A9P3P5B6</accession>
<reference evidence="1" key="1">
    <citation type="journal article" date="2022" name="J. Appl. Microbiol.">
        <title>PCR-based ORF typing of Klebsiella pneumoniae for rapid identification of global clones and transmission events.</title>
        <authorList>
            <person name="Nonogaki R."/>
            <person name="Iijima A."/>
            <person name="Kawamura K."/>
            <person name="Kayama S."/>
            <person name="Sugai M."/>
            <person name="Yagi T."/>
            <person name="Arakawa Y."/>
            <person name="Doi Y."/>
            <person name="Suzuki M."/>
        </authorList>
    </citation>
    <scope>NUCLEOTIDE SEQUENCE</scope>
    <source>
        <strain evidence="1">NUKP-37</strain>
    </source>
</reference>
<name>A0A9P3P5B6_KLEVA</name>
<sequence>MWVTPLHAKALVRANLPEMCLKKTLQHDKARFGWFYLLWRKINPTGEWGAKSELKPTKGQIGKIICNTIIRSLVMRFLYEDLPGSTT</sequence>
<dbReference type="EMBL" id="BQTA01000004">
    <property type="protein sequence ID" value="GKJ89963.1"/>
    <property type="molecule type" value="Genomic_DNA"/>
</dbReference>
<proteinExistence type="predicted"/>
<comment type="caution">
    <text evidence="1">The sequence shown here is derived from an EMBL/GenBank/DDBJ whole genome shotgun (WGS) entry which is preliminary data.</text>
</comment>
<evidence type="ECO:0000313" key="2">
    <source>
        <dbReference type="Proteomes" id="UP001060507"/>
    </source>
</evidence>